<name>A0AAW1LJU3_SAPOF</name>
<evidence type="ECO:0000256" key="1">
    <source>
        <dbReference type="ARBA" id="ARBA00005474"/>
    </source>
</evidence>
<sequence>MSNVTRCAACKCMRRRCNKNCIFAPYFPPNDLQRFTFVHQIFGATKVAKMLEEIPEGRREDAVESLVLEARSRVQDPVYGIVGTLTQLQEQIIEVERELAKTRGLIALCQQQFHHLNKLTQQNSTLVNHNLHFDFDP</sequence>
<proteinExistence type="inferred from homology"/>
<evidence type="ECO:0000313" key="4">
    <source>
        <dbReference type="Proteomes" id="UP001443914"/>
    </source>
</evidence>
<dbReference type="Proteomes" id="UP001443914">
    <property type="component" value="Unassembled WGS sequence"/>
</dbReference>
<comment type="caution">
    <text evidence="3">The sequence shown here is derived from an EMBL/GenBank/DDBJ whole genome shotgun (WGS) entry which is preliminary data.</text>
</comment>
<keyword evidence="4" id="KW-1185">Reference proteome</keyword>
<dbReference type="Pfam" id="PF03195">
    <property type="entry name" value="LOB"/>
    <property type="match status" value="1"/>
</dbReference>
<gene>
    <name evidence="3" type="ORF">RND81_04G117600</name>
</gene>
<evidence type="ECO:0000313" key="3">
    <source>
        <dbReference type="EMBL" id="KAK9734140.1"/>
    </source>
</evidence>
<dbReference type="AlphaFoldDB" id="A0AAW1LJU3"/>
<organism evidence="3 4">
    <name type="scientific">Saponaria officinalis</name>
    <name type="common">Common soapwort</name>
    <name type="synonym">Lychnis saponaria</name>
    <dbReference type="NCBI Taxonomy" id="3572"/>
    <lineage>
        <taxon>Eukaryota</taxon>
        <taxon>Viridiplantae</taxon>
        <taxon>Streptophyta</taxon>
        <taxon>Embryophyta</taxon>
        <taxon>Tracheophyta</taxon>
        <taxon>Spermatophyta</taxon>
        <taxon>Magnoliopsida</taxon>
        <taxon>eudicotyledons</taxon>
        <taxon>Gunneridae</taxon>
        <taxon>Pentapetalae</taxon>
        <taxon>Caryophyllales</taxon>
        <taxon>Caryophyllaceae</taxon>
        <taxon>Caryophylleae</taxon>
        <taxon>Saponaria</taxon>
    </lineage>
</organism>
<evidence type="ECO:0000259" key="2">
    <source>
        <dbReference type="PROSITE" id="PS50891"/>
    </source>
</evidence>
<reference evidence="3" key="1">
    <citation type="submission" date="2024-03" db="EMBL/GenBank/DDBJ databases">
        <title>WGS assembly of Saponaria officinalis var. Norfolk2.</title>
        <authorList>
            <person name="Jenkins J."/>
            <person name="Shu S."/>
            <person name="Grimwood J."/>
            <person name="Barry K."/>
            <person name="Goodstein D."/>
            <person name="Schmutz J."/>
            <person name="Leebens-Mack J."/>
            <person name="Osbourn A."/>
        </authorList>
    </citation>
    <scope>NUCLEOTIDE SEQUENCE [LARGE SCALE GENOMIC DNA]</scope>
    <source>
        <strain evidence="3">JIC</strain>
    </source>
</reference>
<accession>A0AAW1LJU3</accession>
<dbReference type="InterPro" id="IPR004883">
    <property type="entry name" value="LOB"/>
</dbReference>
<dbReference type="EMBL" id="JBDFQZ010000004">
    <property type="protein sequence ID" value="KAK9734140.1"/>
    <property type="molecule type" value="Genomic_DNA"/>
</dbReference>
<comment type="similarity">
    <text evidence="1">Belongs to the LOB domain-containing protein family.</text>
</comment>
<dbReference type="PANTHER" id="PTHR31301:SF120">
    <property type="entry name" value="LOB DOMAIN-CONTAINING PROTEIN 23-RELATED"/>
    <property type="match status" value="1"/>
</dbReference>
<feature type="domain" description="LOB" evidence="2">
    <location>
        <begin position="5"/>
        <end position="106"/>
    </location>
</feature>
<dbReference type="PANTHER" id="PTHR31301">
    <property type="entry name" value="LOB DOMAIN-CONTAINING PROTEIN 4-RELATED"/>
    <property type="match status" value="1"/>
</dbReference>
<dbReference type="PROSITE" id="PS50891">
    <property type="entry name" value="LOB"/>
    <property type="match status" value="1"/>
</dbReference>
<protein>
    <recommendedName>
        <fullName evidence="2">LOB domain-containing protein</fullName>
    </recommendedName>
</protein>